<evidence type="ECO:0000313" key="3">
    <source>
        <dbReference type="EMBL" id="SDT05472.1"/>
    </source>
</evidence>
<dbReference type="Proteomes" id="UP000198688">
    <property type="component" value="Chromosome I"/>
</dbReference>
<proteinExistence type="predicted"/>
<dbReference type="RefSeq" id="WP_092543021.1">
    <property type="nucleotide sequence ID" value="NZ_BOMJ01000175.1"/>
</dbReference>
<evidence type="ECO:0000256" key="1">
    <source>
        <dbReference type="SAM" id="Coils"/>
    </source>
</evidence>
<organism evidence="3 4">
    <name type="scientific">Actinoplanes derwentensis</name>
    <dbReference type="NCBI Taxonomy" id="113562"/>
    <lineage>
        <taxon>Bacteria</taxon>
        <taxon>Bacillati</taxon>
        <taxon>Actinomycetota</taxon>
        <taxon>Actinomycetes</taxon>
        <taxon>Micromonosporales</taxon>
        <taxon>Micromonosporaceae</taxon>
        <taxon>Actinoplanes</taxon>
    </lineage>
</organism>
<name>A0A1H1X8C0_9ACTN</name>
<dbReference type="EMBL" id="LT629758">
    <property type="protein sequence ID" value="SDT05472.1"/>
    <property type="molecule type" value="Genomic_DNA"/>
</dbReference>
<sequence>MYLTAILDLIAERETTAGHAADQLREQITALTAELARLDSELADLATTRTTLRDLAAEQFTDDDPTIASAPYQQILAALAANPAGMRAKDVCLAVGVDPAPKHVEGARARLKRMVSRGILIENEPGIFTLIPKRT</sequence>
<protein>
    <submittedName>
        <fullName evidence="3">Uncharacterized protein</fullName>
    </submittedName>
</protein>
<reference evidence="3 4" key="1">
    <citation type="submission" date="2016-10" db="EMBL/GenBank/DDBJ databases">
        <authorList>
            <person name="de Groot N.N."/>
        </authorList>
    </citation>
    <scope>NUCLEOTIDE SEQUENCE [LARGE SCALE GENOMIC DNA]</scope>
    <source>
        <strain evidence="3 4">DSM 43941</strain>
    </source>
</reference>
<keyword evidence="4" id="KW-1185">Reference proteome</keyword>
<dbReference type="AlphaFoldDB" id="A0A1H1X8C0"/>
<evidence type="ECO:0000313" key="4">
    <source>
        <dbReference type="Proteomes" id="UP000198688"/>
    </source>
</evidence>
<gene>
    <name evidence="2" type="ORF">SAMN04489716_1635</name>
    <name evidence="3" type="ORF">SAMN04489716_2375</name>
</gene>
<feature type="coiled-coil region" evidence="1">
    <location>
        <begin position="21"/>
        <end position="48"/>
    </location>
</feature>
<dbReference type="OrthoDB" id="4315401at2"/>
<evidence type="ECO:0000313" key="2">
    <source>
        <dbReference type="EMBL" id="SDS79529.1"/>
    </source>
</evidence>
<keyword evidence="1" id="KW-0175">Coiled coil</keyword>
<dbReference type="EMBL" id="LT629758">
    <property type="protein sequence ID" value="SDS79529.1"/>
    <property type="molecule type" value="Genomic_DNA"/>
</dbReference>
<accession>A0A1H1X8C0</accession>